<organism evidence="2 3">
    <name type="scientific">Synaphobranchus kaupii</name>
    <name type="common">Kaup's arrowtooth eel</name>
    <dbReference type="NCBI Taxonomy" id="118154"/>
    <lineage>
        <taxon>Eukaryota</taxon>
        <taxon>Metazoa</taxon>
        <taxon>Chordata</taxon>
        <taxon>Craniata</taxon>
        <taxon>Vertebrata</taxon>
        <taxon>Euteleostomi</taxon>
        <taxon>Actinopterygii</taxon>
        <taxon>Neopterygii</taxon>
        <taxon>Teleostei</taxon>
        <taxon>Anguilliformes</taxon>
        <taxon>Synaphobranchidae</taxon>
        <taxon>Synaphobranchus</taxon>
    </lineage>
</organism>
<keyword evidence="3" id="KW-1185">Reference proteome</keyword>
<feature type="region of interest" description="Disordered" evidence="1">
    <location>
        <begin position="1"/>
        <end position="20"/>
    </location>
</feature>
<reference evidence="2" key="1">
    <citation type="journal article" date="2023" name="Science">
        <title>Genome structures resolve the early diversification of teleost fishes.</title>
        <authorList>
            <person name="Parey E."/>
            <person name="Louis A."/>
            <person name="Montfort J."/>
            <person name="Bouchez O."/>
            <person name="Roques C."/>
            <person name="Iampietro C."/>
            <person name="Lluch J."/>
            <person name="Castinel A."/>
            <person name="Donnadieu C."/>
            <person name="Desvignes T."/>
            <person name="Floi Bucao C."/>
            <person name="Jouanno E."/>
            <person name="Wen M."/>
            <person name="Mejri S."/>
            <person name="Dirks R."/>
            <person name="Jansen H."/>
            <person name="Henkel C."/>
            <person name="Chen W.J."/>
            <person name="Zahm M."/>
            <person name="Cabau C."/>
            <person name="Klopp C."/>
            <person name="Thompson A.W."/>
            <person name="Robinson-Rechavi M."/>
            <person name="Braasch I."/>
            <person name="Lecointre G."/>
            <person name="Bobe J."/>
            <person name="Postlethwait J.H."/>
            <person name="Berthelot C."/>
            <person name="Roest Crollius H."/>
            <person name="Guiguen Y."/>
        </authorList>
    </citation>
    <scope>NUCLEOTIDE SEQUENCE</scope>
    <source>
        <strain evidence="2">WJC10195</strain>
    </source>
</reference>
<proteinExistence type="predicted"/>
<dbReference type="Proteomes" id="UP001152622">
    <property type="component" value="Chromosome 8"/>
</dbReference>
<evidence type="ECO:0000313" key="2">
    <source>
        <dbReference type="EMBL" id="KAJ8351685.1"/>
    </source>
</evidence>
<gene>
    <name evidence="2" type="ORF">SKAU_G00231610</name>
</gene>
<accession>A0A9Q1ISE8</accession>
<comment type="caution">
    <text evidence="2">The sequence shown here is derived from an EMBL/GenBank/DDBJ whole genome shotgun (WGS) entry which is preliminary data.</text>
</comment>
<name>A0A9Q1ISE8_SYNKA</name>
<evidence type="ECO:0000256" key="1">
    <source>
        <dbReference type="SAM" id="MobiDB-lite"/>
    </source>
</evidence>
<sequence length="139" mass="15418">MLLWDSTPSERDGPLAQQHGHTHALFNPGPNTRLVNALLTAGPFCMQMAGHKVSFLRDNGPGLERDGPRGVTRIPQPWRGKLVRALSGRRLHSQLARTDKWGPTDQSKHSETTQLKLLPGQRYANYAPPISTVFVIHSP</sequence>
<evidence type="ECO:0000313" key="3">
    <source>
        <dbReference type="Proteomes" id="UP001152622"/>
    </source>
</evidence>
<dbReference type="AlphaFoldDB" id="A0A9Q1ISE8"/>
<protein>
    <submittedName>
        <fullName evidence="2">Uncharacterized protein</fullName>
    </submittedName>
</protein>
<dbReference type="EMBL" id="JAINUF010000008">
    <property type="protein sequence ID" value="KAJ8351685.1"/>
    <property type="molecule type" value="Genomic_DNA"/>
</dbReference>